<sequence length="228" mass="24965">MTETLIAEFEVTSSSVVLGPTLARDLDVTVHAERLPVSDGETTWFHVQVHSGEFQAFERALAEDSTVADANLFVTHDETSRTYRLTIADDVPVMTATVAAIGEELLDLRSSGDGWRVQIRTTDRASIRAFTEFCATNDIDCDLRELYRSAAPVGTVAVPLDTDDAELLRTALEAGYFEVPRETSLETLATTFDCSESTLSVRLRRATRDVLQELLAESGADKAPTSSE</sequence>
<feature type="domain" description="HTH bat-type" evidence="3">
    <location>
        <begin position="165"/>
        <end position="211"/>
    </location>
</feature>
<dbReference type="PANTHER" id="PTHR34236:SF1">
    <property type="entry name" value="DIMETHYL SULFOXIDE REDUCTASE TRANSCRIPTIONAL ACTIVATOR"/>
    <property type="match status" value="1"/>
</dbReference>
<keyword evidence="6" id="KW-1185">Reference proteome</keyword>
<evidence type="ECO:0000313" key="5">
    <source>
        <dbReference type="EMBL" id="AWB28045.1"/>
    </source>
</evidence>
<dbReference type="GeneID" id="36512874"/>
<keyword evidence="1" id="KW-0805">Transcription regulation</keyword>
<name>A0A2R4X2M9_9EURY</name>
<reference evidence="5 6" key="1">
    <citation type="submission" date="2018-04" db="EMBL/GenBank/DDBJ databases">
        <title>Halococcoides cellulosivorans gen. nov., sp. nov., an extremely halophilic cellulose-utilizing haloarchaeon from hypersaline lakes.</title>
        <authorList>
            <person name="Sorokin D.Y."/>
            <person name="Toshchakov S.V."/>
            <person name="Samarov N.I."/>
            <person name="Korzhenkov A."/>
            <person name="Kublanov I.V."/>
        </authorList>
    </citation>
    <scope>NUCLEOTIDE SEQUENCE [LARGE SCALE GENOMIC DNA]</scope>
    <source>
        <strain evidence="5 6">HArcel1</strain>
    </source>
</reference>
<dbReference type="KEGG" id="harc:HARCEL1_10165"/>
<dbReference type="Pfam" id="PF04967">
    <property type="entry name" value="HTH_10"/>
    <property type="match status" value="1"/>
</dbReference>
<organism evidence="5 6">
    <name type="scientific">Halococcoides cellulosivorans</name>
    <dbReference type="NCBI Taxonomy" id="1679096"/>
    <lineage>
        <taxon>Archaea</taxon>
        <taxon>Methanobacteriati</taxon>
        <taxon>Methanobacteriota</taxon>
        <taxon>Stenosarchaea group</taxon>
        <taxon>Halobacteria</taxon>
        <taxon>Halobacteriales</taxon>
        <taxon>Haloarculaceae</taxon>
        <taxon>Halococcoides</taxon>
    </lineage>
</organism>
<gene>
    <name evidence="5" type="ORF">HARCEL1_10165</name>
</gene>
<dbReference type="AlphaFoldDB" id="A0A2R4X2M9"/>
<evidence type="ECO:0000256" key="2">
    <source>
        <dbReference type="ARBA" id="ARBA00023163"/>
    </source>
</evidence>
<protein>
    <submittedName>
        <fullName evidence="5">Bacterio-opsin activator</fullName>
    </submittedName>
</protein>
<dbReference type="Proteomes" id="UP000244727">
    <property type="component" value="Chromosome"/>
</dbReference>
<evidence type="ECO:0000256" key="1">
    <source>
        <dbReference type="ARBA" id="ARBA00023015"/>
    </source>
</evidence>
<evidence type="ECO:0000313" key="6">
    <source>
        <dbReference type="Proteomes" id="UP000244727"/>
    </source>
</evidence>
<keyword evidence="2" id="KW-0804">Transcription</keyword>
<dbReference type="InterPro" id="IPR031803">
    <property type="entry name" value="BAT_GAF/HTH-assoc"/>
</dbReference>
<feature type="domain" description="Bacterioopsin transcriptional activator GAF and HTH associated" evidence="4">
    <location>
        <begin position="8"/>
        <end position="146"/>
    </location>
</feature>
<dbReference type="RefSeq" id="WP_108383118.1">
    <property type="nucleotide sequence ID" value="NZ_CP028858.1"/>
</dbReference>
<accession>A0A2R4X2M9</accession>
<proteinExistence type="predicted"/>
<dbReference type="PANTHER" id="PTHR34236">
    <property type="entry name" value="DIMETHYL SULFOXIDE REDUCTASE TRANSCRIPTIONAL ACTIVATOR"/>
    <property type="match status" value="1"/>
</dbReference>
<evidence type="ECO:0000259" key="3">
    <source>
        <dbReference type="Pfam" id="PF04967"/>
    </source>
</evidence>
<dbReference type="EMBL" id="CP028858">
    <property type="protein sequence ID" value="AWB28045.1"/>
    <property type="molecule type" value="Genomic_DNA"/>
</dbReference>
<dbReference type="Pfam" id="PF15915">
    <property type="entry name" value="BAT"/>
    <property type="match status" value="1"/>
</dbReference>
<dbReference type="InterPro" id="IPR007050">
    <property type="entry name" value="HTH_bacterioopsin"/>
</dbReference>
<evidence type="ECO:0000259" key="4">
    <source>
        <dbReference type="Pfam" id="PF15915"/>
    </source>
</evidence>